<dbReference type="InParanoid" id="F0XS73"/>
<dbReference type="eggNOG" id="KOG2733">
    <property type="taxonomic scope" value="Eukaryota"/>
</dbReference>
<dbReference type="PANTHER" id="PTHR12286">
    <property type="entry name" value="SACCHAROPINE DEHYDROGENASE-LIKE OXIDOREDUCTASE"/>
    <property type="match status" value="1"/>
</dbReference>
<feature type="domain" description="Saccharopine dehydrogenase NADP binding" evidence="3">
    <location>
        <begin position="12"/>
        <end position="141"/>
    </location>
</feature>
<dbReference type="PANTHER" id="PTHR12286:SF5">
    <property type="entry name" value="SACCHAROPINE DEHYDROGENASE-LIKE OXIDOREDUCTASE"/>
    <property type="match status" value="1"/>
</dbReference>
<dbReference type="InterPro" id="IPR036291">
    <property type="entry name" value="NAD(P)-bd_dom_sf"/>
</dbReference>
<organism evidence="5">
    <name type="scientific">Grosmannia clavigera (strain kw1407 / UAMH 11150)</name>
    <name type="common">Blue stain fungus</name>
    <name type="synonym">Graphiocladiella clavigera</name>
    <dbReference type="NCBI Taxonomy" id="655863"/>
    <lineage>
        <taxon>Eukaryota</taxon>
        <taxon>Fungi</taxon>
        <taxon>Dikarya</taxon>
        <taxon>Ascomycota</taxon>
        <taxon>Pezizomycotina</taxon>
        <taxon>Sordariomycetes</taxon>
        <taxon>Sordariomycetidae</taxon>
        <taxon>Ophiostomatales</taxon>
        <taxon>Ophiostomataceae</taxon>
        <taxon>Leptographium</taxon>
    </lineage>
</organism>
<accession>F0XS73</accession>
<feature type="transmembrane region" description="Helical" evidence="2">
    <location>
        <begin position="288"/>
        <end position="307"/>
    </location>
</feature>
<evidence type="ECO:0000259" key="3">
    <source>
        <dbReference type="Pfam" id="PF03435"/>
    </source>
</evidence>
<dbReference type="GO" id="GO:0005886">
    <property type="term" value="C:plasma membrane"/>
    <property type="evidence" value="ECO:0007669"/>
    <property type="project" value="TreeGrafter"/>
</dbReference>
<dbReference type="GO" id="GO:0005739">
    <property type="term" value="C:mitochondrion"/>
    <property type="evidence" value="ECO:0007669"/>
    <property type="project" value="TreeGrafter"/>
</dbReference>
<dbReference type="InterPro" id="IPR005097">
    <property type="entry name" value="Sacchrp_dh_NADP-bd"/>
</dbReference>
<dbReference type="Proteomes" id="UP000007796">
    <property type="component" value="Unassembled WGS sequence"/>
</dbReference>
<evidence type="ECO:0000313" key="4">
    <source>
        <dbReference type="EMBL" id="EFW99401.1"/>
    </source>
</evidence>
<evidence type="ECO:0000256" key="1">
    <source>
        <dbReference type="ARBA" id="ARBA00038048"/>
    </source>
</evidence>
<dbReference type="RefSeq" id="XP_014168884.1">
    <property type="nucleotide sequence ID" value="XM_014313409.1"/>
</dbReference>
<dbReference type="AlphaFoldDB" id="F0XS73"/>
<protein>
    <submittedName>
        <fullName evidence="4">Saccharopine dehydrogenase</fullName>
    </submittedName>
</protein>
<evidence type="ECO:0000256" key="2">
    <source>
        <dbReference type="SAM" id="Phobius"/>
    </source>
</evidence>
<gene>
    <name evidence="4" type="ORF">CMQ_7769</name>
</gene>
<dbReference type="GO" id="GO:0009247">
    <property type="term" value="P:glycolipid biosynthetic process"/>
    <property type="evidence" value="ECO:0007669"/>
    <property type="project" value="TreeGrafter"/>
</dbReference>
<keyword evidence="2" id="KW-1133">Transmembrane helix</keyword>
<evidence type="ECO:0000313" key="5">
    <source>
        <dbReference type="Proteomes" id="UP000007796"/>
    </source>
</evidence>
<name>F0XS73_GROCL</name>
<dbReference type="EMBL" id="GL629990">
    <property type="protein sequence ID" value="EFW99401.1"/>
    <property type="molecule type" value="Genomic_DNA"/>
</dbReference>
<dbReference type="HOGENOM" id="CLU_031002_0_1_1"/>
<dbReference type="GeneID" id="25981349"/>
<dbReference type="Gene3D" id="3.40.50.720">
    <property type="entry name" value="NAD(P)-binding Rossmann-like Domain"/>
    <property type="match status" value="1"/>
</dbReference>
<sequence length="425" mass="46144">MTLKTHDRPYDIVVFGASGYTGACVAEHITASLPTTLKWALAGRSHDKLTRLAAQLKELNADRNQPAIEIVAATDEDLDKLAKKTFVLITTVGPYIKYGEPAFRACAQNGTHYFDVTGEVPFSARMIRKYEAAAKQSGAIMLPQCGIESAPADLVTWMVAKTIRQQLKANTADVTVAMAAPSGGTLNTVFTGAELVTLKELRETMAPFALSPVLKNNPTRGQFSILQLLTGIIRVPNLGLLTTALAGSSDAALVERTWGLLSSTPSREQESYGPNFSFCEYARVRSRLQGFIIHWGLAVGSVLLFTLPPLRWLARRFVYQPGEGATKEQSKRDRIECRAIGNPDFDVATETGKPRQQAFGRVLYKGSIYALTGALVAEGALTVLEDDVRLDGGIYTAALLGQGFIDRLEKAGVEFEAKVIDVSEQ</sequence>
<keyword evidence="2" id="KW-0812">Transmembrane</keyword>
<dbReference type="Pfam" id="PF03435">
    <property type="entry name" value="Sacchrp_dh_NADP"/>
    <property type="match status" value="1"/>
</dbReference>
<keyword evidence="2" id="KW-0472">Membrane</keyword>
<reference evidence="4 5" key="1">
    <citation type="journal article" date="2011" name="Proc. Natl. Acad. Sci. U.S.A.">
        <title>Genome and transcriptome analyses of the mountain pine beetle-fungal symbiont Grosmannia clavigera, a lodgepole pine pathogen.</title>
        <authorList>
            <person name="DiGuistini S."/>
            <person name="Wang Y."/>
            <person name="Liao N.Y."/>
            <person name="Taylor G."/>
            <person name="Tanguay P."/>
            <person name="Feau N."/>
            <person name="Henrissat B."/>
            <person name="Chan S.K."/>
            <person name="Hesse-Orce U."/>
            <person name="Alamouti S.M."/>
            <person name="Tsui C.K.M."/>
            <person name="Docking R.T."/>
            <person name="Levasseur A."/>
            <person name="Haridas S."/>
            <person name="Robertson G."/>
            <person name="Birol I."/>
            <person name="Holt R.A."/>
            <person name="Marra M.A."/>
            <person name="Hamelin R.C."/>
            <person name="Hirst M."/>
            <person name="Jones S.J.M."/>
            <person name="Bohlmann J."/>
            <person name="Breuil C."/>
        </authorList>
    </citation>
    <scope>NUCLEOTIDE SEQUENCE [LARGE SCALE GENOMIC DNA]</scope>
    <source>
        <strain evidence="5">kw1407 / UAMH 11150</strain>
    </source>
</reference>
<dbReference type="InterPro" id="IPR051276">
    <property type="entry name" value="Saccharopine_DH-like_oxidrdct"/>
</dbReference>
<dbReference type="GO" id="GO:0005811">
    <property type="term" value="C:lipid droplet"/>
    <property type="evidence" value="ECO:0007669"/>
    <property type="project" value="TreeGrafter"/>
</dbReference>
<proteinExistence type="inferred from homology"/>
<dbReference type="SUPFAM" id="SSF51735">
    <property type="entry name" value="NAD(P)-binding Rossmann-fold domains"/>
    <property type="match status" value="1"/>
</dbReference>
<keyword evidence="5" id="KW-1185">Reference proteome</keyword>
<dbReference type="OrthoDB" id="10268090at2759"/>
<comment type="similarity">
    <text evidence="1">Belongs to the saccharopine dehydrogenase family.</text>
</comment>